<sequence>MRFKERVLATVTRLAAVLLVPLAACRAPGNACHAPGNACRAPGRARFLACQWALGLRFPAEDLRGLAPEALTAFMCARAEAFWRDGQLIGLTSGHRDAAEQRRIFAEEVRRTGSISAARRRVLPPEESMHVRGLAIDVRPTEGARWLEQNGGRYGLYRVYENEWWHFEFRTVEPVRLPHPDAAAEACAHGIAFGLCPLHGNGPWHYRLSPLAAAADCPPMYGDPGDPAKGPRRRW</sequence>
<evidence type="ECO:0000259" key="2">
    <source>
        <dbReference type="Pfam" id="PF02557"/>
    </source>
</evidence>
<evidence type="ECO:0000256" key="1">
    <source>
        <dbReference type="SAM" id="SignalP"/>
    </source>
</evidence>
<protein>
    <submittedName>
        <fullName evidence="3">M15 family metallopeptidase</fullName>
    </submittedName>
</protein>
<feature type="signal peptide" evidence="1">
    <location>
        <begin position="1"/>
        <end position="26"/>
    </location>
</feature>
<dbReference type="Pfam" id="PF02557">
    <property type="entry name" value="VanY"/>
    <property type="match status" value="1"/>
</dbReference>
<evidence type="ECO:0000313" key="3">
    <source>
        <dbReference type="EMBL" id="MBO2445634.1"/>
    </source>
</evidence>
<dbReference type="GO" id="GO:0008233">
    <property type="term" value="F:peptidase activity"/>
    <property type="evidence" value="ECO:0007669"/>
    <property type="project" value="InterPro"/>
</dbReference>
<dbReference type="CDD" id="cd14846">
    <property type="entry name" value="Peptidase_M15_like"/>
    <property type="match status" value="1"/>
</dbReference>
<evidence type="ECO:0000313" key="4">
    <source>
        <dbReference type="Proteomes" id="UP000669179"/>
    </source>
</evidence>
<dbReference type="AlphaFoldDB" id="A0A939P9V1"/>
<dbReference type="Gene3D" id="3.30.1380.10">
    <property type="match status" value="1"/>
</dbReference>
<organism evidence="3 4">
    <name type="scientific">Actinomadura barringtoniae</name>
    <dbReference type="NCBI Taxonomy" id="1427535"/>
    <lineage>
        <taxon>Bacteria</taxon>
        <taxon>Bacillati</taxon>
        <taxon>Actinomycetota</taxon>
        <taxon>Actinomycetes</taxon>
        <taxon>Streptosporangiales</taxon>
        <taxon>Thermomonosporaceae</taxon>
        <taxon>Actinomadura</taxon>
    </lineage>
</organism>
<dbReference type="InterPro" id="IPR003709">
    <property type="entry name" value="VanY-like_core_dom"/>
</dbReference>
<dbReference type="Proteomes" id="UP000669179">
    <property type="component" value="Unassembled WGS sequence"/>
</dbReference>
<feature type="chain" id="PRO_5038350620" evidence="1">
    <location>
        <begin position="27"/>
        <end position="235"/>
    </location>
</feature>
<gene>
    <name evidence="3" type="ORF">J4573_00880</name>
</gene>
<dbReference type="EMBL" id="JAGEOJ010000001">
    <property type="protein sequence ID" value="MBO2445634.1"/>
    <property type="molecule type" value="Genomic_DNA"/>
</dbReference>
<comment type="caution">
    <text evidence="3">The sequence shown here is derived from an EMBL/GenBank/DDBJ whole genome shotgun (WGS) entry which is preliminary data.</text>
</comment>
<reference evidence="3" key="1">
    <citation type="submission" date="2021-03" db="EMBL/GenBank/DDBJ databases">
        <authorList>
            <person name="Kanchanasin P."/>
            <person name="Saeng-In P."/>
            <person name="Phongsopitanun W."/>
            <person name="Yuki M."/>
            <person name="Kudo T."/>
            <person name="Ohkuma M."/>
            <person name="Tanasupawat S."/>
        </authorList>
    </citation>
    <scope>NUCLEOTIDE SEQUENCE</scope>
    <source>
        <strain evidence="3">GKU 128</strain>
    </source>
</reference>
<dbReference type="SUPFAM" id="SSF55166">
    <property type="entry name" value="Hedgehog/DD-peptidase"/>
    <property type="match status" value="1"/>
</dbReference>
<name>A0A939P9V1_9ACTN</name>
<keyword evidence="4" id="KW-1185">Reference proteome</keyword>
<feature type="domain" description="D-alanyl-D-alanine carboxypeptidase-like core" evidence="2">
    <location>
        <begin position="70"/>
        <end position="169"/>
    </location>
</feature>
<dbReference type="GO" id="GO:0006508">
    <property type="term" value="P:proteolysis"/>
    <property type="evidence" value="ECO:0007669"/>
    <property type="project" value="InterPro"/>
</dbReference>
<keyword evidence="1" id="KW-0732">Signal</keyword>
<accession>A0A939P9V1</accession>
<dbReference type="RefSeq" id="WP_208253244.1">
    <property type="nucleotide sequence ID" value="NZ_JAGEOJ010000001.1"/>
</dbReference>
<dbReference type="InterPro" id="IPR009045">
    <property type="entry name" value="Zn_M74/Hedgehog-like"/>
</dbReference>
<proteinExistence type="predicted"/>